<keyword evidence="2" id="KW-0282">Flagellum</keyword>
<dbReference type="AlphaFoldDB" id="A0A5N5SKI6"/>
<sequence length="408" mass="47832">MVEEDVLQQVYSLRGTVYRMWGQLRGQTLLPLPFGFETLKEAERLALNTLIDLSLLDITENSVFCFVFIYCQAFNVSLLFYSFQLPYLPNIKITIFVLKFFSFNIREGTDKDAFQSLLLFFALFSLQKSKSFFRNLQSKYILHFCQSYQSMERTVAMVGMMSNILEVTESAYYRPFVRMCTDFEALESAELSEATALLEPLIHCICILWAKCRSFRKPDRIVTLFKEVTNLLISMVRSFIGVVGFQAETQEPLFKIRTSISLIEKYRELFDKHRQKISEYFEEGQDIWTWEFHPKQAFGRLEKFLTRLQEIKNIFEIAKEFLKIEKIEFGGPKGKVLGTKISAIYSEFNESYTAFSIATYDCLDPEELQFIEGYKQFCNKLKKLEQRLSLVVSQALKKTQTPESFFKF</sequence>
<proteinExistence type="predicted"/>
<dbReference type="Proteomes" id="UP000326759">
    <property type="component" value="Unassembled WGS sequence"/>
</dbReference>
<dbReference type="EMBL" id="SEYY01024174">
    <property type="protein sequence ID" value="KAB7494342.1"/>
    <property type="molecule type" value="Genomic_DNA"/>
</dbReference>
<dbReference type="OrthoDB" id="6412719at2759"/>
<keyword evidence="2" id="KW-0966">Cell projection</keyword>
<protein>
    <submittedName>
        <fullName evidence="2">Dynein beta chain, flagellar outer arm</fullName>
    </submittedName>
</protein>
<dbReference type="GO" id="GO:0051959">
    <property type="term" value="F:dynein light intermediate chain binding"/>
    <property type="evidence" value="ECO:0007669"/>
    <property type="project" value="InterPro"/>
</dbReference>
<organism evidence="2 3">
    <name type="scientific">Armadillidium nasatum</name>
    <dbReference type="NCBI Taxonomy" id="96803"/>
    <lineage>
        <taxon>Eukaryota</taxon>
        <taxon>Metazoa</taxon>
        <taxon>Ecdysozoa</taxon>
        <taxon>Arthropoda</taxon>
        <taxon>Crustacea</taxon>
        <taxon>Multicrustacea</taxon>
        <taxon>Malacostraca</taxon>
        <taxon>Eumalacostraca</taxon>
        <taxon>Peracarida</taxon>
        <taxon>Isopoda</taxon>
        <taxon>Oniscidea</taxon>
        <taxon>Crinocheta</taxon>
        <taxon>Armadillidiidae</taxon>
        <taxon>Armadillidium</taxon>
    </lineage>
</organism>
<evidence type="ECO:0000313" key="3">
    <source>
        <dbReference type="Proteomes" id="UP000326759"/>
    </source>
</evidence>
<dbReference type="GO" id="GO:0045505">
    <property type="term" value="F:dynein intermediate chain binding"/>
    <property type="evidence" value="ECO:0007669"/>
    <property type="project" value="InterPro"/>
</dbReference>
<feature type="domain" description="Dynein heavy chain tail" evidence="1">
    <location>
        <begin position="172"/>
        <end position="407"/>
    </location>
</feature>
<dbReference type="PANTHER" id="PTHR46532">
    <property type="entry name" value="MALE FERTILITY FACTOR KL5"/>
    <property type="match status" value="1"/>
</dbReference>
<gene>
    <name evidence="2" type="primary">ODA4</name>
    <name evidence="2" type="ORF">Anas_04766</name>
</gene>
<dbReference type="PANTHER" id="PTHR46532:SF11">
    <property type="entry name" value="DYNEIN AXONEMAL HEAVY CHAIN 12"/>
    <property type="match status" value="1"/>
</dbReference>
<accession>A0A5N5SKI6</accession>
<name>A0A5N5SKI6_9CRUS</name>
<dbReference type="InterPro" id="IPR026983">
    <property type="entry name" value="DHC"/>
</dbReference>
<dbReference type="InterPro" id="IPR013594">
    <property type="entry name" value="Dynein_heavy_tail"/>
</dbReference>
<dbReference type="GO" id="GO:0007018">
    <property type="term" value="P:microtubule-based movement"/>
    <property type="evidence" value="ECO:0007669"/>
    <property type="project" value="InterPro"/>
</dbReference>
<evidence type="ECO:0000313" key="2">
    <source>
        <dbReference type="EMBL" id="KAB7494342.1"/>
    </source>
</evidence>
<reference evidence="2 3" key="1">
    <citation type="journal article" date="2019" name="PLoS Biol.">
        <title>Sex chromosomes control vertical transmission of feminizing Wolbachia symbionts in an isopod.</title>
        <authorList>
            <person name="Becking T."/>
            <person name="Chebbi M.A."/>
            <person name="Giraud I."/>
            <person name="Moumen B."/>
            <person name="Laverre T."/>
            <person name="Caubet Y."/>
            <person name="Peccoud J."/>
            <person name="Gilbert C."/>
            <person name="Cordaux R."/>
        </authorList>
    </citation>
    <scope>NUCLEOTIDE SEQUENCE [LARGE SCALE GENOMIC DNA]</scope>
    <source>
        <strain evidence="2">ANa2</strain>
        <tissue evidence="2">Whole body excluding digestive tract and cuticle</tissue>
    </source>
</reference>
<keyword evidence="3" id="KW-1185">Reference proteome</keyword>
<keyword evidence="2" id="KW-0969">Cilium</keyword>
<dbReference type="Pfam" id="PF08385">
    <property type="entry name" value="DHC_N1"/>
    <property type="match status" value="1"/>
</dbReference>
<dbReference type="GO" id="GO:0005858">
    <property type="term" value="C:axonemal dynein complex"/>
    <property type="evidence" value="ECO:0007669"/>
    <property type="project" value="TreeGrafter"/>
</dbReference>
<evidence type="ECO:0000259" key="1">
    <source>
        <dbReference type="Pfam" id="PF08385"/>
    </source>
</evidence>
<comment type="caution">
    <text evidence="2">The sequence shown here is derived from an EMBL/GenBank/DDBJ whole genome shotgun (WGS) entry which is preliminary data.</text>
</comment>